<dbReference type="EMBL" id="CP104694">
    <property type="protein sequence ID" value="UXI69444.1"/>
    <property type="molecule type" value="Genomic_DNA"/>
</dbReference>
<feature type="transmembrane region" description="Helical" evidence="4">
    <location>
        <begin position="20"/>
        <end position="40"/>
    </location>
</feature>
<accession>A0ABY6BI27</accession>
<keyword evidence="4" id="KW-0812">Transmembrane</keyword>
<dbReference type="InterPro" id="IPR000326">
    <property type="entry name" value="PAP2/HPO"/>
</dbReference>
<evidence type="ECO:0000256" key="3">
    <source>
        <dbReference type="ARBA" id="ARBA00047594"/>
    </source>
</evidence>
<sequence length="230" mass="25021">MDNSADAPSQGRRLWRWSRWQVIGIAALALLALAISSLFADDGAHTLDRGLMLALRTPGTTDDPLGPKWFEDVMRDMTALGGIGVVIGSTLVLCGWFMLRRRLGDIAILAGSLVGAQVLSAIAKFFISRPRPDLVSYEAEIYSASFPSGHTLMATVAYVTFAMLLAADVGDRRSREFLLGVAWVAAIAVGVSRIYLGVHWPSDVLAGWAIGALWMIAMSRLIPRLQWRHG</sequence>
<evidence type="ECO:0000256" key="4">
    <source>
        <dbReference type="SAM" id="Phobius"/>
    </source>
</evidence>
<dbReference type="CDD" id="cd03392">
    <property type="entry name" value="PAP2_like_2"/>
    <property type="match status" value="1"/>
</dbReference>
<proteinExistence type="predicted"/>
<feature type="transmembrane region" description="Helical" evidence="4">
    <location>
        <begin position="77"/>
        <end position="99"/>
    </location>
</feature>
<keyword evidence="4" id="KW-0472">Membrane</keyword>
<name>A0ABY6BI27_9GAMM</name>
<dbReference type="InterPro" id="IPR036938">
    <property type="entry name" value="PAP2/HPO_sf"/>
</dbReference>
<feature type="transmembrane region" description="Helical" evidence="4">
    <location>
        <begin position="204"/>
        <end position="222"/>
    </location>
</feature>
<evidence type="ECO:0000256" key="1">
    <source>
        <dbReference type="ARBA" id="ARBA00012374"/>
    </source>
</evidence>
<dbReference type="PANTHER" id="PTHR14969:SF13">
    <property type="entry name" value="AT30094P"/>
    <property type="match status" value="1"/>
</dbReference>
<dbReference type="EC" id="3.6.1.27" evidence="1"/>
<evidence type="ECO:0000259" key="5">
    <source>
        <dbReference type="SMART" id="SM00014"/>
    </source>
</evidence>
<keyword evidence="7" id="KW-1185">Reference proteome</keyword>
<dbReference type="Gene3D" id="1.20.144.10">
    <property type="entry name" value="Phosphatidic acid phosphatase type 2/haloperoxidase"/>
    <property type="match status" value="2"/>
</dbReference>
<evidence type="ECO:0000256" key="2">
    <source>
        <dbReference type="ARBA" id="ARBA00032707"/>
    </source>
</evidence>
<comment type="catalytic activity">
    <reaction evidence="3">
        <text>di-trans,octa-cis-undecaprenyl diphosphate + H2O = di-trans,octa-cis-undecaprenyl phosphate + phosphate + H(+)</text>
        <dbReference type="Rhea" id="RHEA:28094"/>
        <dbReference type="ChEBI" id="CHEBI:15377"/>
        <dbReference type="ChEBI" id="CHEBI:15378"/>
        <dbReference type="ChEBI" id="CHEBI:43474"/>
        <dbReference type="ChEBI" id="CHEBI:58405"/>
        <dbReference type="ChEBI" id="CHEBI:60392"/>
        <dbReference type="EC" id="3.6.1.27"/>
    </reaction>
</comment>
<reference evidence="6" key="1">
    <citation type="submission" date="2022-09" db="EMBL/GenBank/DDBJ databases">
        <title>Tahibacter sp. nov., isolated from a fresh water.</title>
        <authorList>
            <person name="Baek J.H."/>
            <person name="Lee J.K."/>
            <person name="Kim J.M."/>
            <person name="Jeon C.O."/>
        </authorList>
    </citation>
    <scope>NUCLEOTIDE SEQUENCE</scope>
    <source>
        <strain evidence="6">W38</strain>
    </source>
</reference>
<keyword evidence="4" id="KW-1133">Transmembrane helix</keyword>
<dbReference type="SMART" id="SM00014">
    <property type="entry name" value="acidPPc"/>
    <property type="match status" value="1"/>
</dbReference>
<feature type="transmembrane region" description="Helical" evidence="4">
    <location>
        <begin position="106"/>
        <end position="127"/>
    </location>
</feature>
<dbReference type="PANTHER" id="PTHR14969">
    <property type="entry name" value="SPHINGOSINE-1-PHOSPHATE PHOSPHOHYDROLASE"/>
    <property type="match status" value="1"/>
</dbReference>
<dbReference type="RefSeq" id="WP_261696399.1">
    <property type="nucleotide sequence ID" value="NZ_CP104694.1"/>
</dbReference>
<gene>
    <name evidence="6" type="ORF">N4264_07290</name>
</gene>
<feature type="transmembrane region" description="Helical" evidence="4">
    <location>
        <begin position="147"/>
        <end position="165"/>
    </location>
</feature>
<dbReference type="SUPFAM" id="SSF48317">
    <property type="entry name" value="Acid phosphatase/Vanadium-dependent haloperoxidase"/>
    <property type="match status" value="1"/>
</dbReference>
<protein>
    <recommendedName>
        <fullName evidence="1">undecaprenyl-diphosphate phosphatase</fullName>
        <ecNumber evidence="1">3.6.1.27</ecNumber>
    </recommendedName>
    <alternativeName>
        <fullName evidence="2">Undecaprenyl pyrophosphate phosphatase</fullName>
    </alternativeName>
</protein>
<feature type="domain" description="Phosphatidic acid phosphatase type 2/haloperoxidase" evidence="5">
    <location>
        <begin position="103"/>
        <end position="219"/>
    </location>
</feature>
<organism evidence="6 7">
    <name type="scientific">Tahibacter amnicola</name>
    <dbReference type="NCBI Taxonomy" id="2976241"/>
    <lineage>
        <taxon>Bacteria</taxon>
        <taxon>Pseudomonadati</taxon>
        <taxon>Pseudomonadota</taxon>
        <taxon>Gammaproteobacteria</taxon>
        <taxon>Lysobacterales</taxon>
        <taxon>Rhodanobacteraceae</taxon>
        <taxon>Tahibacter</taxon>
    </lineage>
</organism>
<evidence type="ECO:0000313" key="6">
    <source>
        <dbReference type="EMBL" id="UXI69444.1"/>
    </source>
</evidence>
<feature type="transmembrane region" description="Helical" evidence="4">
    <location>
        <begin position="177"/>
        <end position="198"/>
    </location>
</feature>
<dbReference type="Pfam" id="PF01569">
    <property type="entry name" value="PAP2"/>
    <property type="match status" value="1"/>
</dbReference>
<evidence type="ECO:0000313" key="7">
    <source>
        <dbReference type="Proteomes" id="UP001064632"/>
    </source>
</evidence>
<dbReference type="Proteomes" id="UP001064632">
    <property type="component" value="Chromosome"/>
</dbReference>